<dbReference type="Proteomes" id="UP001642409">
    <property type="component" value="Unassembled WGS sequence"/>
</dbReference>
<dbReference type="EMBL" id="CAXDID020000882">
    <property type="protein sequence ID" value="CAL6115461.1"/>
    <property type="molecule type" value="Genomic_DNA"/>
</dbReference>
<evidence type="ECO:0000313" key="1">
    <source>
        <dbReference type="EMBL" id="CAI9967313.1"/>
    </source>
</evidence>
<gene>
    <name evidence="1" type="ORF">HINF_LOCUS54958</name>
    <name evidence="2" type="ORF">HINF_LOCUS78636</name>
</gene>
<reference evidence="2 3" key="2">
    <citation type="submission" date="2024-07" db="EMBL/GenBank/DDBJ databases">
        <authorList>
            <person name="Akdeniz Z."/>
        </authorList>
    </citation>
    <scope>NUCLEOTIDE SEQUENCE [LARGE SCALE GENOMIC DNA]</scope>
</reference>
<organism evidence="1">
    <name type="scientific">Hexamita inflata</name>
    <dbReference type="NCBI Taxonomy" id="28002"/>
    <lineage>
        <taxon>Eukaryota</taxon>
        <taxon>Metamonada</taxon>
        <taxon>Diplomonadida</taxon>
        <taxon>Hexamitidae</taxon>
        <taxon>Hexamitinae</taxon>
        <taxon>Hexamita</taxon>
    </lineage>
</organism>
<evidence type="ECO:0000313" key="3">
    <source>
        <dbReference type="Proteomes" id="UP001642409"/>
    </source>
</evidence>
<sequence length="547" mass="63745">MAEVSVSCLEFQLEPRTSSSCSESIPRSQTLKNAQKFESINKAFLNSSSSDSEGEDDNISINKKQQIAISRSHNPRKLLDNTQQKSQCVAYQMVVYSNCIEQQAVMKLKCLIHEYDHKAPTIIAFKQYKSEFNGLEVSQADVQVDTQNMIHKITVKYHELDQGCFMYLYVGFSEQIYELIPITYLPIALKDNSPFNSQIYHIDFNKESFNKVKLIEDAKYVNFVDQKHPTLEFQKELVDIIDIGLETVNPAKYLDQYILHKGISFENMETHFQNNLLKKNFGSLLDFTGDVIINEEQLQFIYKNFDKKQFIKSVSNFVALSYLNQCQLFYFENIAAKRQFIINIRKMTNRLFEPSYKNQESYDRIFQIVDLCQQQEITLSNYLQLQKPQIISLSELKINEERSFMLQGQSYAVYVTQNNKIYKIVKFYDQLTVKPTVADAGNTLIIVTNKFSTYIQIQNAAAIVSTYNSFKLSILMNQIRFETELTFKNGQFTIKSKQFKFQATSNNLRYQINDNKSVLISNGYKTALVVFDYKEEIIQFLQFVQRK</sequence>
<protein>
    <submittedName>
        <fullName evidence="2">Hypothetical_protein</fullName>
    </submittedName>
</protein>
<comment type="caution">
    <text evidence="1">The sequence shown here is derived from an EMBL/GenBank/DDBJ whole genome shotgun (WGS) entry which is preliminary data.</text>
</comment>
<evidence type="ECO:0000313" key="2">
    <source>
        <dbReference type="EMBL" id="CAL6115461.1"/>
    </source>
</evidence>
<dbReference type="EMBL" id="CATOUU010001020">
    <property type="protein sequence ID" value="CAI9967313.1"/>
    <property type="molecule type" value="Genomic_DNA"/>
</dbReference>
<keyword evidence="3" id="KW-1185">Reference proteome</keyword>
<accession>A0AA86R0E1</accession>
<name>A0AA86R0E1_9EUKA</name>
<proteinExistence type="predicted"/>
<dbReference type="AlphaFoldDB" id="A0AA86R0E1"/>
<reference evidence="1" key="1">
    <citation type="submission" date="2023-06" db="EMBL/GenBank/DDBJ databases">
        <authorList>
            <person name="Kurt Z."/>
        </authorList>
    </citation>
    <scope>NUCLEOTIDE SEQUENCE</scope>
</reference>